<feature type="binding site" evidence="8">
    <location>
        <position position="65"/>
    </location>
    <ligand>
        <name>substrate</name>
    </ligand>
</feature>
<dbReference type="GO" id="GO:0005737">
    <property type="term" value="C:cytoplasm"/>
    <property type="evidence" value="ECO:0007669"/>
    <property type="project" value="TreeGrafter"/>
</dbReference>
<feature type="domain" description="Lactate/malate dehydrogenase C-terminal" evidence="12">
    <location>
        <begin position="125"/>
        <end position="285"/>
    </location>
</feature>
<name>A0AAD7YQG3_MYTSE</name>
<keyword evidence="14" id="KW-1185">Reference proteome</keyword>
<accession>A0AAD7YQG3</accession>
<evidence type="ECO:0000256" key="10">
    <source>
        <dbReference type="RuleBase" id="RU003369"/>
    </source>
</evidence>
<keyword evidence="4 10" id="KW-0560">Oxidoreductase</keyword>
<protein>
    <recommendedName>
        <fullName evidence="2">Malate dehydrogenase, mitochondrial</fullName>
        <ecNumber evidence="1">1.1.1.37</ecNumber>
    </recommendedName>
</protein>
<evidence type="ECO:0000256" key="6">
    <source>
        <dbReference type="ARBA" id="ARBA00048313"/>
    </source>
</evidence>
<dbReference type="SUPFAM" id="SSF56327">
    <property type="entry name" value="LDH C-terminal domain-like"/>
    <property type="match status" value="1"/>
</dbReference>
<dbReference type="InterPro" id="IPR022383">
    <property type="entry name" value="Lactate/malate_DH_C"/>
</dbReference>
<comment type="similarity">
    <text evidence="10">Belongs to the LDH/MDH superfamily.</text>
</comment>
<feature type="binding site" evidence="8">
    <location>
        <position position="59"/>
    </location>
    <ligand>
        <name>substrate</name>
    </ligand>
</feature>
<feature type="binding site" evidence="9">
    <location>
        <position position="12"/>
    </location>
    <ligand>
        <name>NAD(+)</name>
        <dbReference type="ChEBI" id="CHEBI:57540"/>
    </ligand>
</feature>
<dbReference type="EC" id="1.1.1.37" evidence="1"/>
<reference evidence="13" key="1">
    <citation type="submission" date="2023-03" db="EMBL/GenBank/DDBJ databases">
        <title>Chromosome-level genomes of two armyworms, Mythimna separata and Mythimna loreyi, provide insights into the biosynthesis and reception of sex pheromones.</title>
        <authorList>
            <person name="Zhao H."/>
        </authorList>
    </citation>
    <scope>NUCLEOTIDE SEQUENCE</scope>
    <source>
        <strain evidence="13">BeijingLab</strain>
        <tissue evidence="13">Pupa</tissue>
    </source>
</reference>
<dbReference type="InterPro" id="IPR001557">
    <property type="entry name" value="L-lactate/malate_DH"/>
</dbReference>
<comment type="caution">
    <text evidence="13">The sequence shown here is derived from an EMBL/GenBank/DDBJ whole genome shotgun (WGS) entry which is preliminary data.</text>
</comment>
<feature type="domain" description="Lactate/malate dehydrogenase N-terminal" evidence="11">
    <location>
        <begin position="4"/>
        <end position="123"/>
    </location>
</feature>
<gene>
    <name evidence="13" type="ORF">PYW07_016077</name>
</gene>
<dbReference type="SUPFAM" id="SSF51735">
    <property type="entry name" value="NAD(P)-binding Rossmann-fold domains"/>
    <property type="match status" value="1"/>
</dbReference>
<dbReference type="PIRSF" id="PIRSF000102">
    <property type="entry name" value="Lac_mal_DH"/>
    <property type="match status" value="1"/>
</dbReference>
<evidence type="ECO:0000259" key="11">
    <source>
        <dbReference type="Pfam" id="PF00056"/>
    </source>
</evidence>
<feature type="active site" description="Proton acceptor" evidence="7">
    <location>
        <position position="155"/>
    </location>
</feature>
<evidence type="ECO:0000313" key="13">
    <source>
        <dbReference type="EMBL" id="KAJ8725119.1"/>
    </source>
</evidence>
<dbReference type="PANTHER" id="PTHR11540">
    <property type="entry name" value="MALATE AND LACTATE DEHYDROGENASE"/>
    <property type="match status" value="1"/>
</dbReference>
<evidence type="ECO:0000256" key="3">
    <source>
        <dbReference type="ARBA" id="ARBA00022532"/>
    </source>
</evidence>
<evidence type="ECO:0000256" key="4">
    <source>
        <dbReference type="ARBA" id="ARBA00023002"/>
    </source>
</evidence>
<dbReference type="GO" id="GO:0019752">
    <property type="term" value="P:carboxylic acid metabolic process"/>
    <property type="evidence" value="ECO:0007669"/>
    <property type="project" value="InterPro"/>
</dbReference>
<evidence type="ECO:0000313" key="14">
    <source>
        <dbReference type="Proteomes" id="UP001231518"/>
    </source>
</evidence>
<evidence type="ECO:0000259" key="12">
    <source>
        <dbReference type="Pfam" id="PF02866"/>
    </source>
</evidence>
<dbReference type="Gene3D" id="3.40.50.720">
    <property type="entry name" value="NAD(P)-binding Rossmann-like Domain"/>
    <property type="match status" value="1"/>
</dbReference>
<dbReference type="Pfam" id="PF00056">
    <property type="entry name" value="Ldh_1_N"/>
    <property type="match status" value="1"/>
</dbReference>
<evidence type="ECO:0000256" key="7">
    <source>
        <dbReference type="PIRSR" id="PIRSR000102-1"/>
    </source>
</evidence>
<comment type="catalytic activity">
    <reaction evidence="6">
        <text>(S)-malate + NAD(+) = oxaloacetate + NADH + H(+)</text>
        <dbReference type="Rhea" id="RHEA:21432"/>
        <dbReference type="ChEBI" id="CHEBI:15378"/>
        <dbReference type="ChEBI" id="CHEBI:15589"/>
        <dbReference type="ChEBI" id="CHEBI:16452"/>
        <dbReference type="ChEBI" id="CHEBI:57540"/>
        <dbReference type="ChEBI" id="CHEBI:57945"/>
        <dbReference type="EC" id="1.1.1.37"/>
    </reaction>
</comment>
<evidence type="ECO:0000256" key="5">
    <source>
        <dbReference type="ARBA" id="ARBA00023027"/>
    </source>
</evidence>
<dbReference type="Pfam" id="PF02866">
    <property type="entry name" value="Ldh_1_C"/>
    <property type="match status" value="1"/>
</dbReference>
<feature type="binding site" evidence="8">
    <location>
        <position position="131"/>
    </location>
    <ligand>
        <name>substrate</name>
    </ligand>
</feature>
<dbReference type="Proteomes" id="UP001231518">
    <property type="component" value="Chromosome 7"/>
</dbReference>
<dbReference type="InterPro" id="IPR036291">
    <property type="entry name" value="NAD(P)-bd_dom_sf"/>
</dbReference>
<keyword evidence="5 9" id="KW-0520">NAD</keyword>
<proteinExistence type="inferred from homology"/>
<dbReference type="InterPro" id="IPR015955">
    <property type="entry name" value="Lactate_DH/Glyco_Ohase_4_C"/>
</dbReference>
<dbReference type="InterPro" id="IPR001236">
    <property type="entry name" value="Lactate/malate_DH_N"/>
</dbReference>
<dbReference type="PANTHER" id="PTHR11540:SF16">
    <property type="entry name" value="MALATE DEHYDROGENASE, MITOCHONDRIAL"/>
    <property type="match status" value="1"/>
</dbReference>
<dbReference type="AlphaFoldDB" id="A0AAD7YQG3"/>
<evidence type="ECO:0000256" key="2">
    <source>
        <dbReference type="ARBA" id="ARBA00016075"/>
    </source>
</evidence>
<evidence type="ECO:0000256" key="8">
    <source>
        <dbReference type="PIRSR" id="PIRSR000102-2"/>
    </source>
</evidence>
<dbReference type="GO" id="GO:0030060">
    <property type="term" value="F:L-malate dehydrogenase (NAD+) activity"/>
    <property type="evidence" value="ECO:0007669"/>
    <property type="project" value="UniProtKB-EC"/>
</dbReference>
<organism evidence="13 14">
    <name type="scientific">Mythimna separata</name>
    <name type="common">Oriental armyworm</name>
    <name type="synonym">Pseudaletia separata</name>
    <dbReference type="NCBI Taxonomy" id="271217"/>
    <lineage>
        <taxon>Eukaryota</taxon>
        <taxon>Metazoa</taxon>
        <taxon>Ecdysozoa</taxon>
        <taxon>Arthropoda</taxon>
        <taxon>Hexapoda</taxon>
        <taxon>Insecta</taxon>
        <taxon>Pterygota</taxon>
        <taxon>Neoptera</taxon>
        <taxon>Endopterygota</taxon>
        <taxon>Lepidoptera</taxon>
        <taxon>Glossata</taxon>
        <taxon>Ditrysia</taxon>
        <taxon>Noctuoidea</taxon>
        <taxon>Noctuidae</taxon>
        <taxon>Noctuinae</taxon>
        <taxon>Hadenini</taxon>
        <taxon>Mythimna</taxon>
    </lineage>
</organism>
<dbReference type="Gene3D" id="3.90.110.10">
    <property type="entry name" value="Lactate dehydrogenase/glycoside hydrolase, family 4, C-terminal"/>
    <property type="match status" value="1"/>
</dbReference>
<evidence type="ECO:0000256" key="1">
    <source>
        <dbReference type="ARBA" id="ARBA00012995"/>
    </source>
</evidence>
<dbReference type="GO" id="GO:0006099">
    <property type="term" value="P:tricarboxylic acid cycle"/>
    <property type="evidence" value="ECO:0007669"/>
    <property type="project" value="UniProtKB-KW"/>
</dbReference>
<evidence type="ECO:0000256" key="9">
    <source>
        <dbReference type="PIRSR" id="PIRSR000102-3"/>
    </source>
</evidence>
<feature type="binding site" evidence="9">
    <location>
        <position position="72"/>
    </location>
    <ligand>
        <name>NAD(+)</name>
        <dbReference type="ChEBI" id="CHEBI:57540"/>
    </ligand>
</feature>
<sequence>MNQKIERLQLYDTHEKIIGAAMALNHLPGGPIVSGFAGEKLGAAVRSSELILTLHRVPRKPGNKREDMIAANALLLQKVCRAMADENPNAFLAIATNPINSMVPFASSILYKYGIYNPFKVFGITQIDIARTRTYTAEALQVSNQNLFVPVIGGHSAETIIPLFSYMTPVEHVVNPCQADTLTQFVRKLGTEIVFQKQGSGSAVVGVAHSINEFCDTLIDAINGKEVEATCYSANPYFGSRFFAGPATIGPYGIVQPFRKFPFNDYETFLVNSSVPFINRDVNLGEDYVKVLLPKL</sequence>
<keyword evidence="3" id="KW-0816">Tricarboxylic acid cycle</keyword>
<dbReference type="EMBL" id="JARGEI010000010">
    <property type="protein sequence ID" value="KAJ8725119.1"/>
    <property type="molecule type" value="Genomic_DNA"/>
</dbReference>
<feature type="binding site" evidence="8">
    <location>
        <position position="97"/>
    </location>
    <ligand>
        <name>substrate</name>
    </ligand>
</feature>